<dbReference type="PROSITE" id="PS51257">
    <property type="entry name" value="PROKAR_LIPOPROTEIN"/>
    <property type="match status" value="1"/>
</dbReference>
<dbReference type="Proteomes" id="UP000187166">
    <property type="component" value="Unassembled WGS sequence"/>
</dbReference>
<gene>
    <name evidence="3" type="ORF">BIV18_10055</name>
</gene>
<sequence length="392" mass="44275">MNKLSKRIIILSMILMLLTTACKKDKKLAEDNNNLSNINVEEPKEENYNYDDEENNSEENNENNENNEEENNTSSDDYVQVKDVKGIGLGDLHLALIGKSITVNGQTFKLANYYDISSVSFINKNVDEQAGTEHSLVELEIVHLNSKLRGNVNVDLVYDSGEDEWKVTNLKADGPFTVKDGENASPDFENVTSILQQVKDSAKNEDPNDVAYQDILDLQIKTQSVKRGSNTMTYIFDFDTKAANRLAPKISKTLTVVLKKDSSGLYTIQSKNMKFDIPADYMNRRWSGTYTYANREWGGLDITIKNFNPSNGTFTGSVFCGRSRTGNEQSYNIKGTLDGNLNINIQGTDWIIYYPDDTFLDLSGKLNIYNSKIERKSNGSNDNYFVERTESF</sequence>
<organism evidence="3 4">
    <name type="scientific">Peptoniphilus porci</name>
    <dbReference type="NCBI Taxonomy" id="2652280"/>
    <lineage>
        <taxon>Bacteria</taxon>
        <taxon>Bacillati</taxon>
        <taxon>Bacillota</taxon>
        <taxon>Tissierellia</taxon>
        <taxon>Tissierellales</taxon>
        <taxon>Peptoniphilaceae</taxon>
        <taxon>Peptoniphilus</taxon>
    </lineage>
</organism>
<evidence type="ECO:0000256" key="1">
    <source>
        <dbReference type="SAM" id="MobiDB-lite"/>
    </source>
</evidence>
<evidence type="ECO:0000313" key="3">
    <source>
        <dbReference type="EMBL" id="OLR61687.1"/>
    </source>
</evidence>
<evidence type="ECO:0000313" key="4">
    <source>
        <dbReference type="Proteomes" id="UP000187166"/>
    </source>
</evidence>
<dbReference type="AlphaFoldDB" id="A0A1U7LXG3"/>
<protein>
    <recommendedName>
        <fullName evidence="5">Lipoprotein</fullName>
    </recommendedName>
</protein>
<comment type="caution">
    <text evidence="3">The sequence shown here is derived from an EMBL/GenBank/DDBJ whole genome shotgun (WGS) entry which is preliminary data.</text>
</comment>
<proteinExistence type="predicted"/>
<feature type="compositionally biased region" description="Acidic residues" evidence="1">
    <location>
        <begin position="48"/>
        <end position="71"/>
    </location>
</feature>
<dbReference type="EMBL" id="MJIH01000008">
    <property type="protein sequence ID" value="OLR61687.1"/>
    <property type="molecule type" value="Genomic_DNA"/>
</dbReference>
<evidence type="ECO:0008006" key="5">
    <source>
        <dbReference type="Google" id="ProtNLM"/>
    </source>
</evidence>
<reference evidence="3 4" key="1">
    <citation type="journal article" date="2016" name="Appl. Environ. Microbiol.">
        <title>Function and Phylogeny of Bacterial Butyryl Coenzyme A:Acetate Transferases and Their Diversity in the Proximal Colon of Swine.</title>
        <authorList>
            <person name="Trachsel J."/>
            <person name="Bayles D.O."/>
            <person name="Looft T."/>
            <person name="Levine U.Y."/>
            <person name="Allen H.K."/>
        </authorList>
    </citation>
    <scope>NUCLEOTIDE SEQUENCE [LARGE SCALE GENOMIC DNA]</scope>
    <source>
        <strain evidence="3 4">35-6-1</strain>
    </source>
</reference>
<accession>A0A1U7LXG3</accession>
<evidence type="ECO:0000256" key="2">
    <source>
        <dbReference type="SAM" id="SignalP"/>
    </source>
</evidence>
<feature type="signal peptide" evidence="2">
    <location>
        <begin position="1"/>
        <end position="23"/>
    </location>
</feature>
<keyword evidence="4" id="KW-1185">Reference proteome</keyword>
<feature type="chain" id="PRO_5012549973" description="Lipoprotein" evidence="2">
    <location>
        <begin position="24"/>
        <end position="392"/>
    </location>
</feature>
<feature type="region of interest" description="Disordered" evidence="1">
    <location>
        <begin position="37"/>
        <end position="78"/>
    </location>
</feature>
<name>A0A1U7LXG3_9FIRM</name>
<keyword evidence="2" id="KW-0732">Signal</keyword>